<dbReference type="InterPro" id="IPR050855">
    <property type="entry name" value="NDM-1-like"/>
</dbReference>
<dbReference type="InterPro" id="IPR001018">
    <property type="entry name" value="Beta-lactamase_class-B_CS"/>
</dbReference>
<dbReference type="OrthoDB" id="9769598at2"/>
<evidence type="ECO:0000256" key="12">
    <source>
        <dbReference type="ARBA" id="ARBA00023251"/>
    </source>
</evidence>
<dbReference type="SMART" id="SM00849">
    <property type="entry name" value="Lactamase_B"/>
    <property type="match status" value="1"/>
</dbReference>
<name>A0A3S1B352_9BACT</name>
<protein>
    <recommendedName>
        <fullName evidence="6">beta-lactamase</fullName>
        <ecNumber evidence="6">3.5.2.6</ecNumber>
    </recommendedName>
</protein>
<evidence type="ECO:0000256" key="2">
    <source>
        <dbReference type="ARBA" id="ARBA00001947"/>
    </source>
</evidence>
<reference evidence="13" key="1">
    <citation type="submission" date="2020-05" db="EMBL/GenBank/DDBJ databases">
        <title>Chitinophaga laudate sp. nov., isolated from a tropical peat swamp.</title>
        <authorList>
            <person name="Goh C.B.S."/>
            <person name="Lee M.S."/>
            <person name="Parimannan S."/>
            <person name="Pasbakhsh P."/>
            <person name="Yule C.M."/>
            <person name="Rajandas H."/>
            <person name="Loke S."/>
            <person name="Croft L."/>
            <person name="Tan J.B.L."/>
        </authorList>
    </citation>
    <scope>NUCLEOTIDE SEQUENCE</scope>
    <source>
        <strain evidence="13">Mgbs1</strain>
    </source>
</reference>
<evidence type="ECO:0000256" key="7">
    <source>
        <dbReference type="ARBA" id="ARBA00022723"/>
    </source>
</evidence>
<keyword evidence="11" id="KW-0862">Zinc</keyword>
<evidence type="ECO:0000256" key="4">
    <source>
        <dbReference type="ARBA" id="ARBA00005250"/>
    </source>
</evidence>
<dbReference type="SUPFAM" id="SSF56281">
    <property type="entry name" value="Metallo-hydrolase/oxidoreductase"/>
    <property type="match status" value="1"/>
</dbReference>
<keyword evidence="12" id="KW-0046">Antibiotic resistance</keyword>
<proteinExistence type="inferred from homology"/>
<comment type="subcellular location">
    <subcellularLocation>
        <location evidence="3">Periplasm</location>
    </subcellularLocation>
</comment>
<evidence type="ECO:0000313" key="13">
    <source>
        <dbReference type="EMBL" id="NSL87742.1"/>
    </source>
</evidence>
<evidence type="ECO:0000256" key="3">
    <source>
        <dbReference type="ARBA" id="ARBA00004418"/>
    </source>
</evidence>
<evidence type="ECO:0000256" key="10">
    <source>
        <dbReference type="ARBA" id="ARBA00022801"/>
    </source>
</evidence>
<comment type="similarity">
    <text evidence="4">Belongs to the metallo-beta-lactamase superfamily. Class-B beta-lactamase family.</text>
</comment>
<dbReference type="PROSITE" id="PS00743">
    <property type="entry name" value="BETA_LACTAMASE_B_1"/>
    <property type="match status" value="1"/>
</dbReference>
<comment type="caution">
    <text evidence="13">The sequence shown here is derived from an EMBL/GenBank/DDBJ whole genome shotgun (WGS) entry which is preliminary data.</text>
</comment>
<dbReference type="EMBL" id="RIAR02000001">
    <property type="protein sequence ID" value="NSL87742.1"/>
    <property type="molecule type" value="Genomic_DNA"/>
</dbReference>
<dbReference type="NCBIfam" id="NF033088">
    <property type="entry name" value="bla_subclass_B1"/>
    <property type="match status" value="1"/>
</dbReference>
<evidence type="ECO:0000256" key="8">
    <source>
        <dbReference type="ARBA" id="ARBA00022729"/>
    </source>
</evidence>
<comment type="subunit">
    <text evidence="5">Monomer.</text>
</comment>
<dbReference type="GO" id="GO:0046677">
    <property type="term" value="P:response to antibiotic"/>
    <property type="evidence" value="ECO:0007669"/>
    <property type="project" value="UniProtKB-KW"/>
</dbReference>
<dbReference type="GO" id="GO:0017001">
    <property type="term" value="P:antibiotic catabolic process"/>
    <property type="evidence" value="ECO:0007669"/>
    <property type="project" value="InterPro"/>
</dbReference>
<evidence type="ECO:0000256" key="6">
    <source>
        <dbReference type="ARBA" id="ARBA00012865"/>
    </source>
</evidence>
<dbReference type="AlphaFoldDB" id="A0A3S1B352"/>
<dbReference type="NCBIfam" id="NF012229">
    <property type="entry name" value="bla_class_B_core"/>
    <property type="match status" value="1"/>
</dbReference>
<comment type="catalytic activity">
    <reaction evidence="1">
        <text>a beta-lactam + H2O = a substituted beta-amino acid</text>
        <dbReference type="Rhea" id="RHEA:20401"/>
        <dbReference type="ChEBI" id="CHEBI:15377"/>
        <dbReference type="ChEBI" id="CHEBI:35627"/>
        <dbReference type="ChEBI" id="CHEBI:140347"/>
        <dbReference type="EC" id="3.5.2.6"/>
    </reaction>
</comment>
<dbReference type="PANTHER" id="PTHR42951">
    <property type="entry name" value="METALLO-BETA-LACTAMASE DOMAIN-CONTAINING"/>
    <property type="match status" value="1"/>
</dbReference>
<sequence>MNILKKMTTAVIGICCSLNAFAQQRSGGLEIRHLTGDYYIYTTWHEWAGKLYPANGMYVVTNKGTVIIDCPWDTAQLQPLLDSIEQKHHQPAVICIATHSHADRTGGFDYFRKKGIKTYSTEQTYQICRQKKEQEAAFRFTKDTVFRVGQHVLQTFFAGEGHTADNIVIWVKDARILYGGCLIKSVDNQEMGYIAESNLKAWPQSLRRLQQKYPRPAYIIPGHESWASNKSIIHTLQLLEAHAKSNP</sequence>
<comment type="cofactor">
    <cofactor evidence="2">
        <name>Zn(2+)</name>
        <dbReference type="ChEBI" id="CHEBI:29105"/>
    </cofactor>
</comment>
<gene>
    <name evidence="13" type="primary">bla</name>
    <name evidence="13" type="ORF">ECE50_012915</name>
</gene>
<organism evidence="13 14">
    <name type="scientific">Chitinophaga solisilvae</name>
    <dbReference type="NCBI Taxonomy" id="1233460"/>
    <lineage>
        <taxon>Bacteria</taxon>
        <taxon>Pseudomonadati</taxon>
        <taxon>Bacteroidota</taxon>
        <taxon>Chitinophagia</taxon>
        <taxon>Chitinophagales</taxon>
        <taxon>Chitinophagaceae</taxon>
        <taxon>Chitinophaga</taxon>
    </lineage>
</organism>
<keyword evidence="8" id="KW-0732">Signal</keyword>
<accession>A0A3S1B352</accession>
<keyword evidence="10" id="KW-0378">Hydrolase</keyword>
<dbReference type="GO" id="GO:0008800">
    <property type="term" value="F:beta-lactamase activity"/>
    <property type="evidence" value="ECO:0007669"/>
    <property type="project" value="UniProtKB-EC"/>
</dbReference>
<dbReference type="PANTHER" id="PTHR42951:SF4">
    <property type="entry name" value="ACYL-COENZYME A THIOESTERASE MBLAC2"/>
    <property type="match status" value="1"/>
</dbReference>
<dbReference type="Proteomes" id="UP000281028">
    <property type="component" value="Unassembled WGS sequence"/>
</dbReference>
<dbReference type="InterPro" id="IPR058199">
    <property type="entry name" value="BlaB//VIM/IMP-1"/>
</dbReference>
<keyword evidence="14" id="KW-1185">Reference proteome</keyword>
<dbReference type="GO" id="GO:0042597">
    <property type="term" value="C:periplasmic space"/>
    <property type="evidence" value="ECO:0007669"/>
    <property type="project" value="UniProtKB-SubCell"/>
</dbReference>
<evidence type="ECO:0000313" key="14">
    <source>
        <dbReference type="Proteomes" id="UP000281028"/>
    </source>
</evidence>
<dbReference type="GO" id="GO:0008270">
    <property type="term" value="F:zinc ion binding"/>
    <property type="evidence" value="ECO:0007669"/>
    <property type="project" value="InterPro"/>
</dbReference>
<dbReference type="Gene3D" id="3.60.15.10">
    <property type="entry name" value="Ribonuclease Z/Hydroxyacylglutathione hydrolase-like"/>
    <property type="match status" value="1"/>
</dbReference>
<dbReference type="InterPro" id="IPR001279">
    <property type="entry name" value="Metallo-B-lactamas"/>
</dbReference>
<evidence type="ECO:0000256" key="5">
    <source>
        <dbReference type="ARBA" id="ARBA00011245"/>
    </source>
</evidence>
<evidence type="ECO:0000256" key="1">
    <source>
        <dbReference type="ARBA" id="ARBA00001526"/>
    </source>
</evidence>
<dbReference type="Pfam" id="PF00753">
    <property type="entry name" value="Lactamase_B"/>
    <property type="match status" value="1"/>
</dbReference>
<keyword evidence="9" id="KW-0574">Periplasm</keyword>
<evidence type="ECO:0000256" key="11">
    <source>
        <dbReference type="ARBA" id="ARBA00022833"/>
    </source>
</evidence>
<dbReference type="InterPro" id="IPR036866">
    <property type="entry name" value="RibonucZ/Hydroxyglut_hydro"/>
</dbReference>
<evidence type="ECO:0000256" key="9">
    <source>
        <dbReference type="ARBA" id="ARBA00022764"/>
    </source>
</evidence>
<keyword evidence="7" id="KW-0479">Metal-binding</keyword>
<dbReference type="NCBIfam" id="NF012146">
    <property type="entry name" value="blaB-IND-MUS"/>
    <property type="match status" value="1"/>
</dbReference>
<dbReference type="EC" id="3.5.2.6" evidence="6"/>